<dbReference type="InterPro" id="IPR001451">
    <property type="entry name" value="Hexapep"/>
</dbReference>
<dbReference type="PROSITE" id="PS00101">
    <property type="entry name" value="HEXAPEP_TRANSFERASES"/>
    <property type="match status" value="1"/>
</dbReference>
<dbReference type="PANTHER" id="PTHR43300:SF10">
    <property type="entry name" value="2,3,4,5-TETRAHYDROPYRIDINE-2,6-DICARBOXYLATE N-ACETYLTRANSFERASE"/>
    <property type="match status" value="1"/>
</dbReference>
<evidence type="ECO:0000256" key="7">
    <source>
        <dbReference type="ARBA" id="ARBA00023315"/>
    </source>
</evidence>
<evidence type="ECO:0000313" key="9">
    <source>
        <dbReference type="EMBL" id="TSJ40329.1"/>
    </source>
</evidence>
<dbReference type="NCBIfam" id="NF008808">
    <property type="entry name" value="PRK11830.1"/>
    <property type="match status" value="1"/>
</dbReference>
<protein>
    <submittedName>
        <fullName evidence="9">2,3,4,5-tetrahydropyridine-2,6-dicarboxylate N-succinyltransferase</fullName>
        <ecNumber evidence="9">2.3.1.117</ecNumber>
    </submittedName>
</protein>
<evidence type="ECO:0000259" key="8">
    <source>
        <dbReference type="Pfam" id="PF14805"/>
    </source>
</evidence>
<dbReference type="OrthoDB" id="9775362at2"/>
<dbReference type="AlphaFoldDB" id="A0A556MKC9"/>
<dbReference type="GO" id="GO:0009085">
    <property type="term" value="P:lysine biosynthetic process"/>
    <property type="evidence" value="ECO:0007669"/>
    <property type="project" value="UniProtKB-KW"/>
</dbReference>
<dbReference type="Pfam" id="PF14805">
    <property type="entry name" value="THDPS_N_2"/>
    <property type="match status" value="1"/>
</dbReference>
<evidence type="ECO:0000256" key="2">
    <source>
        <dbReference type="ARBA" id="ARBA00022605"/>
    </source>
</evidence>
<evidence type="ECO:0000256" key="3">
    <source>
        <dbReference type="ARBA" id="ARBA00022679"/>
    </source>
</evidence>
<dbReference type="EC" id="2.3.1.117" evidence="9"/>
<keyword evidence="10" id="KW-1185">Reference proteome</keyword>
<comment type="similarity">
    <text evidence="1">Belongs to the transferase hexapeptide repeat family.</text>
</comment>
<dbReference type="Pfam" id="PF14602">
    <property type="entry name" value="Hexapep_2"/>
    <property type="match status" value="1"/>
</dbReference>
<evidence type="ECO:0000256" key="4">
    <source>
        <dbReference type="ARBA" id="ARBA00022737"/>
    </source>
</evidence>
<dbReference type="Gene3D" id="1.10.166.10">
    <property type="entry name" value="Tetrahydrodipicolinate-N-succinyltransferase, N-terminal domain"/>
    <property type="match status" value="1"/>
</dbReference>
<dbReference type="SUPFAM" id="SSF51161">
    <property type="entry name" value="Trimeric LpxA-like enzymes"/>
    <property type="match status" value="1"/>
</dbReference>
<dbReference type="InterPro" id="IPR037133">
    <property type="entry name" value="THP_succinylTrfase_N_sf"/>
</dbReference>
<dbReference type="GO" id="GO:0008666">
    <property type="term" value="F:2,3,4,5-tetrahydropyridine-2,6-dicarboxylate N-succinyltransferase activity"/>
    <property type="evidence" value="ECO:0007669"/>
    <property type="project" value="UniProtKB-EC"/>
</dbReference>
<evidence type="ECO:0000256" key="6">
    <source>
        <dbReference type="ARBA" id="ARBA00023154"/>
    </source>
</evidence>
<dbReference type="InterPro" id="IPR018357">
    <property type="entry name" value="Hexapep_transf_CS"/>
</dbReference>
<keyword evidence="5" id="KW-0220">Diaminopimelate biosynthesis</keyword>
<evidence type="ECO:0000256" key="1">
    <source>
        <dbReference type="ARBA" id="ARBA00007274"/>
    </source>
</evidence>
<dbReference type="PANTHER" id="PTHR43300">
    <property type="entry name" value="ACETYLTRANSFERASE"/>
    <property type="match status" value="1"/>
</dbReference>
<keyword evidence="4" id="KW-0677">Repeat</keyword>
<gene>
    <name evidence="9" type="ORF">FO440_11255</name>
</gene>
<evidence type="ECO:0000256" key="5">
    <source>
        <dbReference type="ARBA" id="ARBA00022915"/>
    </source>
</evidence>
<keyword evidence="2" id="KW-0028">Amino-acid biosynthesis</keyword>
<reference evidence="9 10" key="1">
    <citation type="submission" date="2019-07" db="EMBL/GenBank/DDBJ databases">
        <authorList>
            <person name="Huq M.A."/>
        </authorList>
    </citation>
    <scope>NUCLEOTIDE SEQUENCE [LARGE SCALE GENOMIC DNA]</scope>
    <source>
        <strain evidence="9 10">MAH-19</strain>
    </source>
</reference>
<organism evidence="9 10">
    <name type="scientific">Mucilaginibacter corticis</name>
    <dbReference type="NCBI Taxonomy" id="2597670"/>
    <lineage>
        <taxon>Bacteria</taxon>
        <taxon>Pseudomonadati</taxon>
        <taxon>Bacteroidota</taxon>
        <taxon>Sphingobacteriia</taxon>
        <taxon>Sphingobacteriales</taxon>
        <taxon>Sphingobacteriaceae</taxon>
        <taxon>Mucilaginibacter</taxon>
    </lineage>
</organism>
<sequence>MPMQDLKKTIELAWEDRNLLQYKEYIDAIETVIERLDRGEIRVAELIGSRWHTNDWIKKAVILYFPIRTMEEIKAGPFMFHDKMKLKTDYQTTGVRVVPGASARYGAYLAKGVIMMPSYVNIGAYVDEGTMVDTWATVGSCAQVGKHVHLSGGVGLGGVLEPVQAAPVIIEDNCFLGSRAIVVEGVHVEREAVLGANVVLTASTKIIDVTGSTPVEYKGRVPARSVVIPGSYTKKFPAGDYQVPCALIIGTRKESTDKKTSLNDALRENNVAV</sequence>
<proteinExistence type="inferred from homology"/>
<dbReference type="EMBL" id="VLPK01000002">
    <property type="protein sequence ID" value="TSJ40329.1"/>
    <property type="molecule type" value="Genomic_DNA"/>
</dbReference>
<evidence type="ECO:0000313" key="10">
    <source>
        <dbReference type="Proteomes" id="UP000318733"/>
    </source>
</evidence>
<feature type="domain" description="Tetrahydrodipicolinate-N-succinyltransferase chain A" evidence="8">
    <location>
        <begin position="5"/>
        <end position="67"/>
    </location>
</feature>
<dbReference type="InterPro" id="IPR050179">
    <property type="entry name" value="Trans_hexapeptide_repeat"/>
</dbReference>
<dbReference type="Proteomes" id="UP000318733">
    <property type="component" value="Unassembled WGS sequence"/>
</dbReference>
<dbReference type="InterPro" id="IPR023180">
    <property type="entry name" value="THP_succinylTrfase_dom1"/>
</dbReference>
<dbReference type="Gene3D" id="2.160.10.10">
    <property type="entry name" value="Hexapeptide repeat proteins"/>
    <property type="match status" value="1"/>
</dbReference>
<dbReference type="GO" id="GO:0019877">
    <property type="term" value="P:diaminopimelate biosynthetic process"/>
    <property type="evidence" value="ECO:0007669"/>
    <property type="project" value="UniProtKB-KW"/>
</dbReference>
<dbReference type="InterPro" id="IPR011004">
    <property type="entry name" value="Trimer_LpxA-like_sf"/>
</dbReference>
<keyword evidence="3 9" id="KW-0808">Transferase</keyword>
<accession>A0A556MKC9</accession>
<keyword evidence="6" id="KW-0457">Lysine biosynthesis</keyword>
<name>A0A556MKC9_9SPHI</name>
<comment type="caution">
    <text evidence="9">The sequence shown here is derived from an EMBL/GenBank/DDBJ whole genome shotgun (WGS) entry which is preliminary data.</text>
</comment>
<dbReference type="CDD" id="cd03350">
    <property type="entry name" value="LbH_THP_succinylT"/>
    <property type="match status" value="1"/>
</dbReference>
<keyword evidence="7 9" id="KW-0012">Acyltransferase</keyword>